<keyword evidence="3" id="KW-1185">Reference proteome</keyword>
<evidence type="ECO:0000313" key="3">
    <source>
        <dbReference type="Proteomes" id="UP000289821"/>
    </source>
</evidence>
<protein>
    <recommendedName>
        <fullName evidence="4">DCC family thiol-disulfide oxidoreductase YuxK</fullName>
    </recommendedName>
</protein>
<evidence type="ECO:0000256" key="1">
    <source>
        <dbReference type="SAM" id="Phobius"/>
    </source>
</evidence>
<dbReference type="AlphaFoldDB" id="A0A4Q0NRV9"/>
<reference evidence="2 3" key="1">
    <citation type="submission" date="2018-07" db="EMBL/GenBank/DDBJ databases">
        <title>Leeuwenhoekiella genomics.</title>
        <authorList>
            <person name="Tahon G."/>
            <person name="Willems A."/>
        </authorList>
    </citation>
    <scope>NUCLEOTIDE SEQUENCE [LARGE SCALE GENOMIC DNA]</scope>
    <source>
        <strain evidence="2 3">R-50232</strain>
    </source>
</reference>
<keyword evidence="1" id="KW-1133">Transmembrane helix</keyword>
<evidence type="ECO:0008006" key="4">
    <source>
        <dbReference type="Google" id="ProtNLM"/>
    </source>
</evidence>
<dbReference type="RefSeq" id="WP_128762248.1">
    <property type="nucleotide sequence ID" value="NZ_QOVI01000006.1"/>
</dbReference>
<keyword evidence="1" id="KW-0812">Transmembrane</keyword>
<proteinExistence type="predicted"/>
<gene>
    <name evidence="2" type="ORF">DSM04_10654</name>
</gene>
<accession>A0A4Q0NRV9</accession>
<dbReference type="GO" id="GO:0015035">
    <property type="term" value="F:protein-disulfide reductase activity"/>
    <property type="evidence" value="ECO:0007669"/>
    <property type="project" value="InterPro"/>
</dbReference>
<sequence length="159" mass="18978">MFQKIIKTKYPPSDKPVLIWDGNCGFCRFWITRWKSKTGDALDYKTFQETSKKYKDFPLKEFKKASRLIEPNGNVYSGPDSAYRCYDYAKRKNYPYHKWYVSSKIFRSISDNSYNYFAKNRPAMFKITKILFGNNPLSLKPYWALYILGIILLFFVVFQ</sequence>
<keyword evidence="1" id="KW-0472">Membrane</keyword>
<feature type="transmembrane region" description="Helical" evidence="1">
    <location>
        <begin position="142"/>
        <end position="158"/>
    </location>
</feature>
<evidence type="ECO:0000313" key="2">
    <source>
        <dbReference type="EMBL" id="RXG12573.1"/>
    </source>
</evidence>
<dbReference type="EMBL" id="QOVI01000006">
    <property type="protein sequence ID" value="RXG12573.1"/>
    <property type="molecule type" value="Genomic_DNA"/>
</dbReference>
<organism evidence="2 3">
    <name type="scientific">Leeuwenhoekiella aestuarii</name>
    <dbReference type="NCBI Taxonomy" id="2249426"/>
    <lineage>
        <taxon>Bacteria</taxon>
        <taxon>Pseudomonadati</taxon>
        <taxon>Bacteroidota</taxon>
        <taxon>Flavobacteriia</taxon>
        <taxon>Flavobacteriales</taxon>
        <taxon>Flavobacteriaceae</taxon>
        <taxon>Leeuwenhoekiella</taxon>
    </lineage>
</organism>
<comment type="caution">
    <text evidence="2">The sequence shown here is derived from an EMBL/GenBank/DDBJ whole genome shotgun (WGS) entry which is preliminary data.</text>
</comment>
<name>A0A4Q0NRV9_9FLAO</name>
<dbReference type="Proteomes" id="UP000289821">
    <property type="component" value="Unassembled WGS sequence"/>
</dbReference>
<dbReference type="OrthoDB" id="9785438at2"/>
<dbReference type="Pfam" id="PF04134">
    <property type="entry name" value="DCC1-like"/>
    <property type="match status" value="1"/>
</dbReference>
<dbReference type="InterPro" id="IPR007263">
    <property type="entry name" value="DCC1-like"/>
</dbReference>